<evidence type="ECO:0000256" key="7">
    <source>
        <dbReference type="PROSITE-ProRule" id="PRU01016"/>
    </source>
</evidence>
<comment type="similarity">
    <text evidence="7 8">Belongs to the class I-like SAM-binding methyltransferase superfamily. C5-methyltransferase family.</text>
</comment>
<evidence type="ECO:0000256" key="6">
    <source>
        <dbReference type="ARBA" id="ARBA00047422"/>
    </source>
</evidence>
<sequence length="357" mass="40678">MLIGLSLFASAGLAEMNLSQCGIDMKLANELLPIRAKTYEFWHPNSKMICGDITQSETKNKIIKEAKKIKTDFILATPPCQGVSLIGKNKSNSDMLKDKRNFLIFEAFEVIDNIKPKVVVIENVARFLDMLFPYDNEFKNIEFIIRHKYSKEYNIDVNVYNCADYGVAQNRLRAIIVMTNNDYIYNRPQKNNRVISVREAIGHLPSLESGETSNIKNHNARKHIEAHILAMKHTPTGHSAFENKIYFPKTKEGKRARGYMASYKRIEWDKPAPTITMRNDCLSSQSNVHPGRLQSDGTYSDARVLTLREIFILSSMNADLDVPKFASDIQIRHMVGEGVPPLLIEKICKNINKIIVK</sequence>
<dbReference type="InterPro" id="IPR029063">
    <property type="entry name" value="SAM-dependent_MTases_sf"/>
</dbReference>
<evidence type="ECO:0000256" key="2">
    <source>
        <dbReference type="ARBA" id="ARBA00022603"/>
    </source>
</evidence>
<keyword evidence="2 7" id="KW-0489">Methyltransferase</keyword>
<accession>A0A2A6VNE2</accession>
<evidence type="ECO:0000256" key="1">
    <source>
        <dbReference type="ARBA" id="ARBA00011975"/>
    </source>
</evidence>
<protein>
    <recommendedName>
        <fullName evidence="1">DNA (cytosine-5-)-methyltransferase</fullName>
        <ecNumber evidence="1">2.1.1.37</ecNumber>
    </recommendedName>
</protein>
<dbReference type="SUPFAM" id="SSF53335">
    <property type="entry name" value="S-adenosyl-L-methionine-dependent methyltransferases"/>
    <property type="match status" value="1"/>
</dbReference>
<name>A0A2A6VNE2_HELPX</name>
<dbReference type="Proteomes" id="UP000275263">
    <property type="component" value="Unassembled WGS sequence"/>
</dbReference>
<keyword evidence="4 7" id="KW-0949">S-adenosyl-L-methionine</keyword>
<dbReference type="REBASE" id="475623">
    <property type="entry name" value="M2.HpyLIM5ORF3335P"/>
</dbReference>
<keyword evidence="3 7" id="KW-0808">Transferase</keyword>
<dbReference type="GO" id="GO:0003886">
    <property type="term" value="F:DNA (cytosine-5-)-methyltransferase activity"/>
    <property type="evidence" value="ECO:0007669"/>
    <property type="project" value="UniProtKB-EC"/>
</dbReference>
<dbReference type="PRINTS" id="PR00105">
    <property type="entry name" value="C5METTRFRASE"/>
</dbReference>
<comment type="caution">
    <text evidence="9">The sequence shown here is derived from an EMBL/GenBank/DDBJ whole genome shotgun (WGS) entry which is preliminary data.</text>
</comment>
<dbReference type="InterPro" id="IPR001525">
    <property type="entry name" value="C5_MeTfrase"/>
</dbReference>
<dbReference type="Proteomes" id="UP000276972">
    <property type="component" value="Unassembled WGS sequence"/>
</dbReference>
<dbReference type="GO" id="GO:0009307">
    <property type="term" value="P:DNA restriction-modification system"/>
    <property type="evidence" value="ECO:0007669"/>
    <property type="project" value="UniProtKB-KW"/>
</dbReference>
<dbReference type="Pfam" id="PF00145">
    <property type="entry name" value="DNA_methylase"/>
    <property type="match status" value="1"/>
</dbReference>
<evidence type="ECO:0000256" key="8">
    <source>
        <dbReference type="RuleBase" id="RU000416"/>
    </source>
</evidence>
<dbReference type="REBASE" id="360164">
    <property type="entry name" value="M1.Hpy1169ORF6415P"/>
</dbReference>
<gene>
    <name evidence="10" type="ORF">EGV97_01285</name>
    <name evidence="9" type="ORF">EGW01_05045</name>
</gene>
<evidence type="ECO:0000256" key="5">
    <source>
        <dbReference type="ARBA" id="ARBA00022747"/>
    </source>
</evidence>
<evidence type="ECO:0000256" key="3">
    <source>
        <dbReference type="ARBA" id="ARBA00022679"/>
    </source>
</evidence>
<dbReference type="RefSeq" id="WP_000904782.1">
    <property type="nucleotide sequence ID" value="NZ_CP051537.1"/>
</dbReference>
<keyword evidence="5" id="KW-0680">Restriction system</keyword>
<dbReference type="Gene3D" id="3.90.120.10">
    <property type="entry name" value="DNA Methylase, subunit A, domain 2"/>
    <property type="match status" value="1"/>
</dbReference>
<evidence type="ECO:0000313" key="12">
    <source>
        <dbReference type="Proteomes" id="UP000276972"/>
    </source>
</evidence>
<dbReference type="InterPro" id="IPR050390">
    <property type="entry name" value="C5-Methyltransferase"/>
</dbReference>
<dbReference type="NCBIfam" id="TIGR00675">
    <property type="entry name" value="dcm"/>
    <property type="match status" value="1"/>
</dbReference>
<dbReference type="PANTHER" id="PTHR10629">
    <property type="entry name" value="CYTOSINE-SPECIFIC METHYLTRANSFERASE"/>
    <property type="match status" value="1"/>
</dbReference>
<dbReference type="EC" id="2.1.1.37" evidence="1"/>
<feature type="active site" evidence="7">
    <location>
        <position position="80"/>
    </location>
</feature>
<dbReference type="PROSITE" id="PS51679">
    <property type="entry name" value="SAM_MT_C5"/>
    <property type="match status" value="1"/>
</dbReference>
<dbReference type="AlphaFoldDB" id="A0A2A6VNE2"/>
<evidence type="ECO:0000313" key="9">
    <source>
        <dbReference type="EMBL" id="RPF67955.1"/>
    </source>
</evidence>
<dbReference type="EMBL" id="RPFP01000003">
    <property type="protein sequence ID" value="RPF70107.1"/>
    <property type="molecule type" value="Genomic_DNA"/>
</dbReference>
<reference evidence="9 12" key="2">
    <citation type="submission" date="2018-11" db="EMBL/GenBank/DDBJ databases">
        <authorList>
            <person name="Gutierrez A.J."/>
            <person name="Bravo M."/>
        </authorList>
    </citation>
    <scope>NUCLEOTIDE SEQUENCE</scope>
    <source>
        <strain evidence="9">1057</strain>
        <strain evidence="10 12">22388</strain>
    </source>
</reference>
<evidence type="ECO:0000313" key="11">
    <source>
        <dbReference type="Proteomes" id="UP000275263"/>
    </source>
</evidence>
<evidence type="ECO:0000313" key="10">
    <source>
        <dbReference type="EMBL" id="RPF70107.1"/>
    </source>
</evidence>
<dbReference type="GO" id="GO:0032259">
    <property type="term" value="P:methylation"/>
    <property type="evidence" value="ECO:0007669"/>
    <property type="project" value="UniProtKB-KW"/>
</dbReference>
<reference evidence="9 11" key="1">
    <citation type="journal article" date="2017" name="Gut Pathog.">
        <title>Mycobacterium avium subsp. paratuberculosis and associated risk factors for inflammatory bowel disease in Iranian patients.</title>
        <authorList>
            <person name="Zamani S."/>
            <person name="Zali M.R."/>
            <person name="Aghdaei H.A."/>
            <person name="Sechi L.A."/>
            <person name="Niegowska M."/>
            <person name="Caggiu E."/>
            <person name="Keshavarz R."/>
            <person name="Mosavari N."/>
            <person name="Feizabadi M.M."/>
        </authorList>
    </citation>
    <scope>NUCLEOTIDE SEQUENCE [LARGE SCALE GENOMIC DNA]</scope>
    <source>
        <strain evidence="9 11">1057</strain>
    </source>
</reference>
<dbReference type="Gene3D" id="3.40.50.150">
    <property type="entry name" value="Vaccinia Virus protein VP39"/>
    <property type="match status" value="1"/>
</dbReference>
<comment type="catalytic activity">
    <reaction evidence="6">
        <text>a 2'-deoxycytidine in DNA + S-adenosyl-L-methionine = a 5-methyl-2'-deoxycytidine in DNA + S-adenosyl-L-homocysteine + H(+)</text>
        <dbReference type="Rhea" id="RHEA:13681"/>
        <dbReference type="Rhea" id="RHEA-COMP:11369"/>
        <dbReference type="Rhea" id="RHEA-COMP:11370"/>
        <dbReference type="ChEBI" id="CHEBI:15378"/>
        <dbReference type="ChEBI" id="CHEBI:57856"/>
        <dbReference type="ChEBI" id="CHEBI:59789"/>
        <dbReference type="ChEBI" id="CHEBI:85452"/>
        <dbReference type="ChEBI" id="CHEBI:85454"/>
        <dbReference type="EC" id="2.1.1.37"/>
    </reaction>
</comment>
<dbReference type="PANTHER" id="PTHR10629:SF52">
    <property type="entry name" value="DNA (CYTOSINE-5)-METHYLTRANSFERASE 1"/>
    <property type="match status" value="1"/>
</dbReference>
<proteinExistence type="inferred from homology"/>
<organism evidence="9 11">
    <name type="scientific">Helicobacter pylori</name>
    <name type="common">Campylobacter pylori</name>
    <dbReference type="NCBI Taxonomy" id="210"/>
    <lineage>
        <taxon>Bacteria</taxon>
        <taxon>Pseudomonadati</taxon>
        <taxon>Campylobacterota</taxon>
        <taxon>Epsilonproteobacteria</taxon>
        <taxon>Campylobacterales</taxon>
        <taxon>Helicobacteraceae</taxon>
        <taxon>Helicobacter</taxon>
    </lineage>
</organism>
<dbReference type="GO" id="GO:0044027">
    <property type="term" value="P:negative regulation of gene expression via chromosomal CpG island methylation"/>
    <property type="evidence" value="ECO:0007669"/>
    <property type="project" value="TreeGrafter"/>
</dbReference>
<dbReference type="GO" id="GO:0003677">
    <property type="term" value="F:DNA binding"/>
    <property type="evidence" value="ECO:0007669"/>
    <property type="project" value="TreeGrafter"/>
</dbReference>
<evidence type="ECO:0000256" key="4">
    <source>
        <dbReference type="ARBA" id="ARBA00022691"/>
    </source>
</evidence>
<dbReference type="SMR" id="A0A2A6VNE2"/>
<dbReference type="EMBL" id="RPFT01000009">
    <property type="protein sequence ID" value="RPF67955.1"/>
    <property type="molecule type" value="Genomic_DNA"/>
</dbReference>